<dbReference type="AlphaFoldDB" id="A0A9P0H2F2"/>
<dbReference type="Proteomes" id="UP001152798">
    <property type="component" value="Chromosome 1"/>
</dbReference>
<sequence>MQTPCLLFICCCIGFATAAVWLEYQKPQPGNTPFCVDKVEGKKKVGEEWQDTSQCVLKRCLTDSQGTPLIHHSSCGAVSAEPPCKVVTPNGTKPYPDCCPMPVC</sequence>
<name>A0A9P0H2F2_NEZVI</name>
<dbReference type="Pfam" id="PF15430">
    <property type="entry name" value="SVWC"/>
    <property type="match status" value="1"/>
</dbReference>
<reference evidence="5" key="1">
    <citation type="submission" date="2022-01" db="EMBL/GenBank/DDBJ databases">
        <authorList>
            <person name="King R."/>
        </authorList>
    </citation>
    <scope>NUCLEOTIDE SEQUENCE</scope>
</reference>
<proteinExistence type="predicted"/>
<protein>
    <recommendedName>
        <fullName evidence="4">Single domain-containing protein</fullName>
    </recommendedName>
</protein>
<dbReference type="InterPro" id="IPR029277">
    <property type="entry name" value="SVWC_dom"/>
</dbReference>
<comment type="subcellular location">
    <subcellularLocation>
        <location evidence="1">Secreted</location>
    </subcellularLocation>
</comment>
<evidence type="ECO:0000313" key="5">
    <source>
        <dbReference type="EMBL" id="CAH1390975.1"/>
    </source>
</evidence>
<dbReference type="GO" id="GO:0005576">
    <property type="term" value="C:extracellular region"/>
    <property type="evidence" value="ECO:0007669"/>
    <property type="project" value="UniProtKB-SubCell"/>
</dbReference>
<feature type="chain" id="PRO_5040306015" description="Single domain-containing protein" evidence="3">
    <location>
        <begin position="19"/>
        <end position="104"/>
    </location>
</feature>
<evidence type="ECO:0000256" key="3">
    <source>
        <dbReference type="SAM" id="SignalP"/>
    </source>
</evidence>
<dbReference type="OrthoDB" id="6602881at2759"/>
<evidence type="ECO:0000256" key="2">
    <source>
        <dbReference type="ARBA" id="ARBA00022525"/>
    </source>
</evidence>
<gene>
    <name evidence="5" type="ORF">NEZAVI_LOCUS2079</name>
</gene>
<keyword evidence="3" id="KW-0732">Signal</keyword>
<feature type="domain" description="Single" evidence="4">
    <location>
        <begin position="35"/>
        <end position="104"/>
    </location>
</feature>
<dbReference type="EMBL" id="OV725077">
    <property type="protein sequence ID" value="CAH1390975.1"/>
    <property type="molecule type" value="Genomic_DNA"/>
</dbReference>
<keyword evidence="6" id="KW-1185">Reference proteome</keyword>
<organism evidence="5 6">
    <name type="scientific">Nezara viridula</name>
    <name type="common">Southern green stink bug</name>
    <name type="synonym">Cimex viridulus</name>
    <dbReference type="NCBI Taxonomy" id="85310"/>
    <lineage>
        <taxon>Eukaryota</taxon>
        <taxon>Metazoa</taxon>
        <taxon>Ecdysozoa</taxon>
        <taxon>Arthropoda</taxon>
        <taxon>Hexapoda</taxon>
        <taxon>Insecta</taxon>
        <taxon>Pterygota</taxon>
        <taxon>Neoptera</taxon>
        <taxon>Paraneoptera</taxon>
        <taxon>Hemiptera</taxon>
        <taxon>Heteroptera</taxon>
        <taxon>Panheteroptera</taxon>
        <taxon>Pentatomomorpha</taxon>
        <taxon>Pentatomoidea</taxon>
        <taxon>Pentatomidae</taxon>
        <taxon>Pentatominae</taxon>
        <taxon>Nezara</taxon>
    </lineage>
</organism>
<evidence type="ECO:0000259" key="4">
    <source>
        <dbReference type="SMART" id="SM01318"/>
    </source>
</evidence>
<dbReference type="SMART" id="SM01318">
    <property type="entry name" value="SVWC"/>
    <property type="match status" value="1"/>
</dbReference>
<feature type="signal peptide" evidence="3">
    <location>
        <begin position="1"/>
        <end position="18"/>
    </location>
</feature>
<evidence type="ECO:0000313" key="6">
    <source>
        <dbReference type="Proteomes" id="UP001152798"/>
    </source>
</evidence>
<evidence type="ECO:0000256" key="1">
    <source>
        <dbReference type="ARBA" id="ARBA00004613"/>
    </source>
</evidence>
<keyword evidence="2" id="KW-0964">Secreted</keyword>
<accession>A0A9P0H2F2</accession>